<evidence type="ECO:0000313" key="3">
    <source>
        <dbReference type="EMBL" id="EHO42819.1"/>
    </source>
</evidence>
<dbReference type="InterPro" id="IPR013783">
    <property type="entry name" value="Ig-like_fold"/>
</dbReference>
<dbReference type="Gene3D" id="2.60.40.4070">
    <property type="match status" value="1"/>
</dbReference>
<dbReference type="InterPro" id="IPR026444">
    <property type="entry name" value="Secre_tail"/>
</dbReference>
<evidence type="ECO:0000256" key="1">
    <source>
        <dbReference type="SAM" id="SignalP"/>
    </source>
</evidence>
<dbReference type="Proteomes" id="UP000004671">
    <property type="component" value="Chromosome"/>
</dbReference>
<dbReference type="EMBL" id="CM001402">
    <property type="protein sequence ID" value="EHO42819.1"/>
    <property type="molecule type" value="Genomic_DNA"/>
</dbReference>
<keyword evidence="1" id="KW-0732">Signal</keyword>
<dbReference type="OrthoDB" id="663485at2"/>
<dbReference type="AlphaFoldDB" id="H1XUY6"/>
<evidence type="ECO:0000313" key="4">
    <source>
        <dbReference type="Proteomes" id="UP000004671"/>
    </source>
</evidence>
<reference evidence="3 4" key="1">
    <citation type="submission" date="2011-09" db="EMBL/GenBank/DDBJ databases">
        <title>The permanent draft genome of Caldithrix abyssi DSM 13497.</title>
        <authorList>
            <consortium name="US DOE Joint Genome Institute (JGI-PGF)"/>
            <person name="Lucas S."/>
            <person name="Han J."/>
            <person name="Lapidus A."/>
            <person name="Bruce D."/>
            <person name="Goodwin L."/>
            <person name="Pitluck S."/>
            <person name="Peters L."/>
            <person name="Kyrpides N."/>
            <person name="Mavromatis K."/>
            <person name="Ivanova N."/>
            <person name="Mikhailova N."/>
            <person name="Chertkov O."/>
            <person name="Detter J.C."/>
            <person name="Tapia R."/>
            <person name="Han C."/>
            <person name="Land M."/>
            <person name="Hauser L."/>
            <person name="Markowitz V."/>
            <person name="Cheng J.-F."/>
            <person name="Hugenholtz P."/>
            <person name="Woyke T."/>
            <person name="Wu D."/>
            <person name="Spring S."/>
            <person name="Brambilla E."/>
            <person name="Klenk H.-P."/>
            <person name="Eisen J.A."/>
        </authorList>
    </citation>
    <scope>NUCLEOTIDE SEQUENCE [LARGE SCALE GENOMIC DNA]</scope>
    <source>
        <strain evidence="3 4">DSM 13497</strain>
    </source>
</reference>
<accession>H1XUY6</accession>
<keyword evidence="4" id="KW-1185">Reference proteome</keyword>
<dbReference type="HOGENOM" id="CLU_557455_0_0_0"/>
<dbReference type="NCBIfam" id="TIGR04183">
    <property type="entry name" value="Por_Secre_tail"/>
    <property type="match status" value="1"/>
</dbReference>
<name>H1XUY6_CALAY</name>
<dbReference type="eggNOG" id="COG1520">
    <property type="taxonomic scope" value="Bacteria"/>
</dbReference>
<organism evidence="3 4">
    <name type="scientific">Caldithrix abyssi DSM 13497</name>
    <dbReference type="NCBI Taxonomy" id="880073"/>
    <lineage>
        <taxon>Bacteria</taxon>
        <taxon>Pseudomonadati</taxon>
        <taxon>Calditrichota</taxon>
        <taxon>Calditrichia</taxon>
        <taxon>Calditrichales</taxon>
        <taxon>Calditrichaceae</taxon>
        <taxon>Caldithrix</taxon>
    </lineage>
</organism>
<dbReference type="Gene3D" id="2.60.40.10">
    <property type="entry name" value="Immunoglobulins"/>
    <property type="match status" value="1"/>
</dbReference>
<feature type="signal peptide" evidence="1">
    <location>
        <begin position="1"/>
        <end position="22"/>
    </location>
</feature>
<dbReference type="InParanoid" id="H1XUY6"/>
<evidence type="ECO:0000259" key="2">
    <source>
        <dbReference type="Pfam" id="PF13860"/>
    </source>
</evidence>
<feature type="chain" id="PRO_5003557034" description="FlgD/Vpr Ig-like domain-containing protein" evidence="1">
    <location>
        <begin position="23"/>
        <end position="489"/>
    </location>
</feature>
<sequence length="489" mass="54329" precursor="true">MRIFFLQILLFSIMLNPLFSQQYSIIVDGDPSDWESNDGNYNYTTSLSLHQSNYFNGQWIYKGKIGDARDLNNENYDMWELRIGQDGTYLYILIKLNDITDINLPNIAFAFSTGSGGTANWIGDEANTFIEGTPNIDFNVILHTGTSGIPTAEFWDITGGISWYTPSGVQVAISTTNDVVEARLPLASLEISPGENFTFWCATFLNEITTGSDYWANNGDCTNDWGGSSTPDAVDGMSEGWSIDENWWNRAEFDDGNNDIENTNGATILFNDASLPVTLNSFTAAASGQSVLLQWTTQSEIDVLGFEIQRALDENGPFETIATYKDHPQLKASGSSSAETAYRFIDQNVQPNFTYWYKLISHDLDGSRQTFGPISATVQKDGQNLQPIAGNTPTEFMLEQNFPNPFNGSTQIAFSIPALKEGSANVQLNVFDINGKLIDRLINQTLSAGTYQVKWDGRDLRGNKAPSGVYIYQLRANNFVFSKKMLLVQ</sequence>
<dbReference type="RefSeq" id="WP_006930172.1">
    <property type="nucleotide sequence ID" value="NZ_CM001402.1"/>
</dbReference>
<dbReference type="Pfam" id="PF13860">
    <property type="entry name" value="FlgD_ig"/>
    <property type="match status" value="1"/>
</dbReference>
<protein>
    <recommendedName>
        <fullName evidence="2">FlgD/Vpr Ig-like domain-containing protein</fullName>
    </recommendedName>
</protein>
<gene>
    <name evidence="3" type="ORF">Calab_3213</name>
</gene>
<feature type="domain" description="FlgD/Vpr Ig-like" evidence="2">
    <location>
        <begin position="409"/>
        <end position="477"/>
    </location>
</feature>
<dbReference type="InterPro" id="IPR025965">
    <property type="entry name" value="FlgD/Vpr_Ig-like"/>
</dbReference>
<dbReference type="PaxDb" id="880073-Calab_3213"/>
<proteinExistence type="predicted"/>
<dbReference type="STRING" id="880073.Cabys_2097"/>